<keyword evidence="3" id="KW-1185">Reference proteome</keyword>
<sequence length="420" mass="46785">MLHENVTCTVCGCLCDDLKVRTENNQIVEMQRSCFLADAWFKEQLEASPQPVTINGTPADYDQAIIKATELLRNAKAPLVFGLSRSSTPGQRAAVELADRLGAYVDTTASLCHAPSIMAIQQVGEQTCSLGEVKNRSDLVLFWGVDPLVTHPRHGERYSIDPSGEFIPNGREDRTIIVLDEQEGETAKVANQLLQIDSEDNFRVIWALRQLVRGKPLHWSDDESVSLDELRQLADQMKNCQSGIIFFGLGVSQARLGHRVVEALLDLVTDLNEFTRFYARRMRLPGDVTGADSVLCWQTGFPFAVDLTRGYPRYEPQEYSAQSLLENKEVDACLLIGSESIPKLSARARAHLTDISTIVLDYPGQSPQFTPTVQFTTGIYGVHYRGTAYRMDEIPLPLGKFLDTIDPADHDVLNDLLKSL</sequence>
<evidence type="ECO:0000313" key="3">
    <source>
        <dbReference type="Proteomes" id="UP000317178"/>
    </source>
</evidence>
<dbReference type="GO" id="GO:0015948">
    <property type="term" value="P:methanogenesis"/>
    <property type="evidence" value="ECO:0007669"/>
    <property type="project" value="InterPro"/>
</dbReference>
<dbReference type="RefSeq" id="WP_144993705.1">
    <property type="nucleotide sequence ID" value="NZ_CP036281.1"/>
</dbReference>
<dbReference type="PIRSF" id="PIRSF005646">
    <property type="entry name" value="FwdB"/>
    <property type="match status" value="1"/>
</dbReference>
<dbReference type="GO" id="GO:0003954">
    <property type="term" value="F:NADH dehydrogenase activity"/>
    <property type="evidence" value="ECO:0007669"/>
    <property type="project" value="TreeGrafter"/>
</dbReference>
<dbReference type="PANTHER" id="PTHR43105">
    <property type="entry name" value="RESPIRATORY NITRATE REDUCTASE"/>
    <property type="match status" value="1"/>
</dbReference>
<dbReference type="InterPro" id="IPR016457">
    <property type="entry name" value="Formylmethanofuran_DH_bsu"/>
</dbReference>
<accession>A0A518CJ63</accession>
<keyword evidence="1" id="KW-0560">Oxidoreductase</keyword>
<organism evidence="2 3">
    <name type="scientific">Polystyrenella longa</name>
    <dbReference type="NCBI Taxonomy" id="2528007"/>
    <lineage>
        <taxon>Bacteria</taxon>
        <taxon>Pseudomonadati</taxon>
        <taxon>Planctomycetota</taxon>
        <taxon>Planctomycetia</taxon>
        <taxon>Planctomycetales</taxon>
        <taxon>Planctomycetaceae</taxon>
        <taxon>Polystyrenella</taxon>
    </lineage>
</organism>
<dbReference type="KEGG" id="plon:Pla110_09560"/>
<dbReference type="Proteomes" id="UP000317178">
    <property type="component" value="Chromosome"/>
</dbReference>
<dbReference type="EMBL" id="CP036281">
    <property type="protein sequence ID" value="QDU79250.1"/>
    <property type="molecule type" value="Genomic_DNA"/>
</dbReference>
<dbReference type="CDD" id="cd02761">
    <property type="entry name" value="MopB_FmdB-FwdB"/>
    <property type="match status" value="1"/>
</dbReference>
<dbReference type="SUPFAM" id="SSF53706">
    <property type="entry name" value="Formate dehydrogenase/DMSO reductase, domains 1-3"/>
    <property type="match status" value="1"/>
</dbReference>
<dbReference type="AlphaFoldDB" id="A0A518CJ63"/>
<protein>
    <submittedName>
        <fullName evidence="2">Formate dehydrogenase H</fullName>
    </submittedName>
</protein>
<evidence type="ECO:0000313" key="2">
    <source>
        <dbReference type="EMBL" id="QDU79250.1"/>
    </source>
</evidence>
<dbReference type="GO" id="GO:0022904">
    <property type="term" value="P:respiratory electron transport chain"/>
    <property type="evidence" value="ECO:0007669"/>
    <property type="project" value="TreeGrafter"/>
</dbReference>
<dbReference type="PANTHER" id="PTHR43105:SF14">
    <property type="entry name" value="FORMATE DEHYDROGENASE H"/>
    <property type="match status" value="1"/>
</dbReference>
<dbReference type="Gene3D" id="3.40.228.10">
    <property type="entry name" value="Dimethylsulfoxide Reductase, domain 2"/>
    <property type="match status" value="1"/>
</dbReference>
<dbReference type="OrthoDB" id="240576at2"/>
<dbReference type="GO" id="GO:0016020">
    <property type="term" value="C:membrane"/>
    <property type="evidence" value="ECO:0007669"/>
    <property type="project" value="TreeGrafter"/>
</dbReference>
<proteinExistence type="predicted"/>
<dbReference type="InterPro" id="IPR050123">
    <property type="entry name" value="Prok_molybdopt-oxidoreductase"/>
</dbReference>
<evidence type="ECO:0000256" key="1">
    <source>
        <dbReference type="ARBA" id="ARBA00023002"/>
    </source>
</evidence>
<name>A0A518CJ63_9PLAN</name>
<reference evidence="2 3" key="1">
    <citation type="submission" date="2019-02" db="EMBL/GenBank/DDBJ databases">
        <title>Deep-cultivation of Planctomycetes and their phenomic and genomic characterization uncovers novel biology.</title>
        <authorList>
            <person name="Wiegand S."/>
            <person name="Jogler M."/>
            <person name="Boedeker C."/>
            <person name="Pinto D."/>
            <person name="Vollmers J."/>
            <person name="Rivas-Marin E."/>
            <person name="Kohn T."/>
            <person name="Peeters S.H."/>
            <person name="Heuer A."/>
            <person name="Rast P."/>
            <person name="Oberbeckmann S."/>
            <person name="Bunk B."/>
            <person name="Jeske O."/>
            <person name="Meyerdierks A."/>
            <person name="Storesund J.E."/>
            <person name="Kallscheuer N."/>
            <person name="Luecker S."/>
            <person name="Lage O.M."/>
            <person name="Pohl T."/>
            <person name="Merkel B.J."/>
            <person name="Hornburger P."/>
            <person name="Mueller R.-W."/>
            <person name="Bruemmer F."/>
            <person name="Labrenz M."/>
            <person name="Spormann A.M."/>
            <person name="Op den Camp H."/>
            <person name="Overmann J."/>
            <person name="Amann R."/>
            <person name="Jetten M.S.M."/>
            <person name="Mascher T."/>
            <person name="Medema M.H."/>
            <person name="Devos D.P."/>
            <person name="Kaster A.-K."/>
            <person name="Ovreas L."/>
            <person name="Rohde M."/>
            <person name="Galperin M.Y."/>
            <person name="Jogler C."/>
        </authorList>
    </citation>
    <scope>NUCLEOTIDE SEQUENCE [LARGE SCALE GENOMIC DNA]</scope>
    <source>
        <strain evidence="2 3">Pla110</strain>
    </source>
</reference>
<dbReference type="GO" id="GO:0018493">
    <property type="term" value="F:formylmethanofuran dehydrogenase activity"/>
    <property type="evidence" value="ECO:0007669"/>
    <property type="project" value="InterPro"/>
</dbReference>
<dbReference type="NCBIfam" id="TIGR03129">
    <property type="entry name" value="one_C_dehyd_B"/>
    <property type="match status" value="1"/>
</dbReference>
<gene>
    <name evidence="2" type="primary">fdhF_1</name>
    <name evidence="2" type="ORF">Pla110_09560</name>
</gene>